<dbReference type="PATRIC" id="fig|1354253.4.peg.715"/>
<gene>
    <name evidence="2" type="ORF">M977_00696</name>
</gene>
<dbReference type="Proteomes" id="UP000078504">
    <property type="component" value="Unassembled WGS sequence"/>
</dbReference>
<proteinExistence type="predicted"/>
<dbReference type="InterPro" id="IPR001296">
    <property type="entry name" value="Glyco_trans_1"/>
</dbReference>
<comment type="caution">
    <text evidence="2">The sequence shown here is derived from an EMBL/GenBank/DDBJ whole genome shotgun (WGS) entry which is preliminary data.</text>
</comment>
<dbReference type="PANTHER" id="PTHR12526">
    <property type="entry name" value="GLYCOSYLTRANSFERASE"/>
    <property type="match status" value="1"/>
</dbReference>
<evidence type="ECO:0000313" key="2">
    <source>
        <dbReference type="EMBL" id="OAT23446.1"/>
    </source>
</evidence>
<reference evidence="2 3" key="1">
    <citation type="submission" date="2016-04" db="EMBL/GenBank/DDBJ databases">
        <title>ATOL: Assembling a taxonomically balanced genome-scale reconstruction of the evolutionary history of the Enterobacteriaceae.</title>
        <authorList>
            <person name="Plunkett G.III."/>
            <person name="Neeno-Eckwall E.C."/>
            <person name="Glasner J.D."/>
            <person name="Perna N.T."/>
        </authorList>
    </citation>
    <scope>NUCLEOTIDE SEQUENCE [LARGE SCALE GENOMIC DNA]</scope>
    <source>
        <strain evidence="2 3">ATCC 51604</strain>
    </source>
</reference>
<dbReference type="SUPFAM" id="SSF53756">
    <property type="entry name" value="UDP-Glycosyltransferase/glycogen phosphorylase"/>
    <property type="match status" value="1"/>
</dbReference>
<dbReference type="AlphaFoldDB" id="A0A1B7I4X0"/>
<sequence>MKTILFINSGFNLGGIETFLVRAAEQLDGEFYYKLLIMSDSFNNELLTKFKKHGEVIFLKDIMKTFDPKFATLRTIFPLNKKIIKTLFNNVDIIHASCSFSLMLMKRINEILPQRKIESVGVYHSREFQWGDTHNKMRRMQLCNFHEIDSKNVIFMNDYTCNLYGNIFHKPYVNKLPIGVNTELYAMCNPDKHSQRIISIGRLVDFKTYNYNMIDALNKLNLNDRFVFEIYGDGPEKEKIKKYALEKRVETIFFGDVEYSKLPSILDGAFAFVGCGTAIVEAAAAGVPAIIGVESERQGLTPGFLTHTQGLSFQEKGLNASNRNFSELMKYLLSLNNIDYNLLSENHRNRAEVFSLKKMKSVLKDYYYNMDEKNKDYNVPLGYKFSLILWVLSNKIGVNHERTNMYDF</sequence>
<dbReference type="GO" id="GO:1901135">
    <property type="term" value="P:carbohydrate derivative metabolic process"/>
    <property type="evidence" value="ECO:0007669"/>
    <property type="project" value="UniProtKB-ARBA"/>
</dbReference>
<protein>
    <recommendedName>
        <fullName evidence="1">Glycosyl transferase family 1 domain-containing protein</fullName>
    </recommendedName>
</protein>
<evidence type="ECO:0000313" key="3">
    <source>
        <dbReference type="Proteomes" id="UP000078504"/>
    </source>
</evidence>
<accession>A0A1B7I4X0</accession>
<feature type="domain" description="Glycosyl transferase family 1" evidence="1">
    <location>
        <begin position="192"/>
        <end position="292"/>
    </location>
</feature>
<evidence type="ECO:0000259" key="1">
    <source>
        <dbReference type="Pfam" id="PF00534"/>
    </source>
</evidence>
<dbReference type="GO" id="GO:0016757">
    <property type="term" value="F:glycosyltransferase activity"/>
    <property type="evidence" value="ECO:0007669"/>
    <property type="project" value="InterPro"/>
</dbReference>
<dbReference type="Pfam" id="PF00534">
    <property type="entry name" value="Glycos_transf_1"/>
    <property type="match status" value="1"/>
</dbReference>
<dbReference type="RefSeq" id="WP_064512186.1">
    <property type="nucleotide sequence ID" value="NZ_LXEP01000005.1"/>
</dbReference>
<organism evidence="2 3">
    <name type="scientific">Buttiauxella gaviniae ATCC 51604</name>
    <dbReference type="NCBI Taxonomy" id="1354253"/>
    <lineage>
        <taxon>Bacteria</taxon>
        <taxon>Pseudomonadati</taxon>
        <taxon>Pseudomonadota</taxon>
        <taxon>Gammaproteobacteria</taxon>
        <taxon>Enterobacterales</taxon>
        <taxon>Enterobacteriaceae</taxon>
        <taxon>Buttiauxella</taxon>
    </lineage>
</organism>
<name>A0A1B7I4X0_9ENTR</name>
<dbReference type="EMBL" id="LXEP01000005">
    <property type="protein sequence ID" value="OAT23446.1"/>
    <property type="molecule type" value="Genomic_DNA"/>
</dbReference>
<dbReference type="PANTHER" id="PTHR12526:SF630">
    <property type="entry name" value="GLYCOSYLTRANSFERASE"/>
    <property type="match status" value="1"/>
</dbReference>
<dbReference type="Gene3D" id="3.40.50.2000">
    <property type="entry name" value="Glycogen Phosphorylase B"/>
    <property type="match status" value="2"/>
</dbReference>